<dbReference type="GO" id="GO:0016020">
    <property type="term" value="C:membrane"/>
    <property type="evidence" value="ECO:0007669"/>
    <property type="project" value="TreeGrafter"/>
</dbReference>
<dbReference type="InterPro" id="IPR020904">
    <property type="entry name" value="Sc_DH/Rdtase_CS"/>
</dbReference>
<gene>
    <name evidence="5" type="ORF">EAH76_18695</name>
</gene>
<dbReference type="PANTHER" id="PTHR44196">
    <property type="entry name" value="DEHYDROGENASE/REDUCTASE SDR FAMILY MEMBER 7B"/>
    <property type="match status" value="1"/>
</dbReference>
<dbReference type="GO" id="GO:0016616">
    <property type="term" value="F:oxidoreductase activity, acting on the CH-OH group of donors, NAD or NADP as acceptor"/>
    <property type="evidence" value="ECO:0007669"/>
    <property type="project" value="UniProtKB-ARBA"/>
</dbReference>
<organism evidence="5 6">
    <name type="scientific">Sphingomonas glacialis</name>
    <dbReference type="NCBI Taxonomy" id="658225"/>
    <lineage>
        <taxon>Bacteria</taxon>
        <taxon>Pseudomonadati</taxon>
        <taxon>Pseudomonadota</taxon>
        <taxon>Alphaproteobacteria</taxon>
        <taxon>Sphingomonadales</taxon>
        <taxon>Sphingomonadaceae</taxon>
        <taxon>Sphingomonas</taxon>
    </lineage>
</organism>
<evidence type="ECO:0000313" key="6">
    <source>
        <dbReference type="Proteomes" id="UP000319931"/>
    </source>
</evidence>
<evidence type="ECO:0000256" key="2">
    <source>
        <dbReference type="ARBA" id="ARBA00023002"/>
    </source>
</evidence>
<feature type="domain" description="Ketoreductase" evidence="4">
    <location>
        <begin position="9"/>
        <end position="191"/>
    </location>
</feature>
<reference evidence="5 6" key="1">
    <citation type="journal article" date="2019" name="Environ. Microbiol.">
        <title>Species interactions and distinct microbial communities in high Arctic permafrost affected cryosols are associated with the CH4 and CO2 gas fluxes.</title>
        <authorList>
            <person name="Altshuler I."/>
            <person name="Hamel J."/>
            <person name="Turney S."/>
            <person name="Magnuson E."/>
            <person name="Levesque R."/>
            <person name="Greer C."/>
            <person name="Whyte L.G."/>
        </authorList>
    </citation>
    <scope>NUCLEOTIDE SEQUENCE [LARGE SCALE GENOMIC DNA]</scope>
    <source>
        <strain evidence="5 6">E6.1</strain>
    </source>
</reference>
<dbReference type="OrthoDB" id="9810734at2"/>
<evidence type="ECO:0000259" key="4">
    <source>
        <dbReference type="SMART" id="SM00822"/>
    </source>
</evidence>
<proteinExistence type="inferred from homology"/>
<sequence length="244" mass="25955">MDMQDLSGKVAVITGASSGIGEATARLLAKEGVQVVLVARRKDRIDALAAEIGESALAIETDVADLSAVQAMVSEVKARFGGIDLLFNNAGMGINGPFADSKPDDWKTQIDANLYGVLNCTHAALPLMHGRAGAMVSIVSSVGGRYGIAGWSVYNATKFAVVGFADALRKEVGDQGIRVSLIEPGSVWTEWGHNVPEAVMRERRESLDALQAEDIAQALVYAFAQPPRVLVEEILVRPVKQITP</sequence>
<evidence type="ECO:0000256" key="1">
    <source>
        <dbReference type="ARBA" id="ARBA00006484"/>
    </source>
</evidence>
<dbReference type="Proteomes" id="UP000319931">
    <property type="component" value="Unassembled WGS sequence"/>
</dbReference>
<dbReference type="RefSeq" id="WP_140851801.1">
    <property type="nucleotide sequence ID" value="NZ_RCZC01000007.1"/>
</dbReference>
<dbReference type="PRINTS" id="PR00080">
    <property type="entry name" value="SDRFAMILY"/>
</dbReference>
<dbReference type="AlphaFoldDB" id="A0A502FJL8"/>
<protein>
    <submittedName>
        <fullName evidence="5">SDR family oxidoreductase</fullName>
    </submittedName>
</protein>
<dbReference type="PRINTS" id="PR00081">
    <property type="entry name" value="GDHRDH"/>
</dbReference>
<dbReference type="Pfam" id="PF00106">
    <property type="entry name" value="adh_short"/>
    <property type="match status" value="1"/>
</dbReference>
<keyword evidence="6" id="KW-1185">Reference proteome</keyword>
<accession>A0A502FJL8</accession>
<dbReference type="PANTHER" id="PTHR44196:SF1">
    <property type="entry name" value="DEHYDROGENASE_REDUCTASE SDR FAMILY MEMBER 7B"/>
    <property type="match status" value="1"/>
</dbReference>
<evidence type="ECO:0000313" key="5">
    <source>
        <dbReference type="EMBL" id="TPG49376.1"/>
    </source>
</evidence>
<dbReference type="InterPro" id="IPR036291">
    <property type="entry name" value="NAD(P)-bd_dom_sf"/>
</dbReference>
<keyword evidence="2" id="KW-0560">Oxidoreductase</keyword>
<dbReference type="Gene3D" id="3.40.50.720">
    <property type="entry name" value="NAD(P)-binding Rossmann-like Domain"/>
    <property type="match status" value="1"/>
</dbReference>
<dbReference type="FunFam" id="3.40.50.720:FF:000047">
    <property type="entry name" value="NADP-dependent L-serine/L-allo-threonine dehydrogenase"/>
    <property type="match status" value="1"/>
</dbReference>
<name>A0A502FJL8_9SPHN</name>
<comment type="caution">
    <text evidence="5">The sequence shown here is derived from an EMBL/GenBank/DDBJ whole genome shotgun (WGS) entry which is preliminary data.</text>
</comment>
<evidence type="ECO:0000256" key="3">
    <source>
        <dbReference type="RuleBase" id="RU000363"/>
    </source>
</evidence>
<dbReference type="PROSITE" id="PS00061">
    <property type="entry name" value="ADH_SHORT"/>
    <property type="match status" value="1"/>
</dbReference>
<dbReference type="InterPro" id="IPR002347">
    <property type="entry name" value="SDR_fam"/>
</dbReference>
<dbReference type="SUPFAM" id="SSF51735">
    <property type="entry name" value="NAD(P)-binding Rossmann-fold domains"/>
    <property type="match status" value="1"/>
</dbReference>
<dbReference type="InterPro" id="IPR057326">
    <property type="entry name" value="KR_dom"/>
</dbReference>
<dbReference type="SMART" id="SM00822">
    <property type="entry name" value="PKS_KR"/>
    <property type="match status" value="1"/>
</dbReference>
<dbReference type="EMBL" id="RCZC01000007">
    <property type="protein sequence ID" value="TPG49376.1"/>
    <property type="molecule type" value="Genomic_DNA"/>
</dbReference>
<comment type="similarity">
    <text evidence="1 3">Belongs to the short-chain dehydrogenases/reductases (SDR) family.</text>
</comment>